<dbReference type="Proteomes" id="UP001152795">
    <property type="component" value="Unassembled WGS sequence"/>
</dbReference>
<protein>
    <submittedName>
        <fullName evidence="1">Uncharacterized protein</fullName>
    </submittedName>
</protein>
<evidence type="ECO:0000313" key="2">
    <source>
        <dbReference type="Proteomes" id="UP001152795"/>
    </source>
</evidence>
<name>A0A7D9JAH7_PARCT</name>
<dbReference type="EMBL" id="CACRXK020013739">
    <property type="protein sequence ID" value="CAB4025660.1"/>
    <property type="molecule type" value="Genomic_DNA"/>
</dbReference>
<gene>
    <name evidence="1" type="ORF">PACLA_8A070316</name>
</gene>
<reference evidence="1" key="1">
    <citation type="submission" date="2020-04" db="EMBL/GenBank/DDBJ databases">
        <authorList>
            <person name="Alioto T."/>
            <person name="Alioto T."/>
            <person name="Gomez Garrido J."/>
        </authorList>
    </citation>
    <scope>NUCLEOTIDE SEQUENCE</scope>
    <source>
        <strain evidence="1">A484AB</strain>
    </source>
</reference>
<dbReference type="OrthoDB" id="5946158at2759"/>
<proteinExistence type="predicted"/>
<organism evidence="1 2">
    <name type="scientific">Paramuricea clavata</name>
    <name type="common">Red gorgonian</name>
    <name type="synonym">Violescent sea-whip</name>
    <dbReference type="NCBI Taxonomy" id="317549"/>
    <lineage>
        <taxon>Eukaryota</taxon>
        <taxon>Metazoa</taxon>
        <taxon>Cnidaria</taxon>
        <taxon>Anthozoa</taxon>
        <taxon>Octocorallia</taxon>
        <taxon>Malacalcyonacea</taxon>
        <taxon>Plexauridae</taxon>
        <taxon>Paramuricea</taxon>
    </lineage>
</organism>
<comment type="caution">
    <text evidence="1">The sequence shown here is derived from an EMBL/GenBank/DDBJ whole genome shotgun (WGS) entry which is preliminary data.</text>
</comment>
<evidence type="ECO:0000313" key="1">
    <source>
        <dbReference type="EMBL" id="CAB4025660.1"/>
    </source>
</evidence>
<dbReference type="AlphaFoldDB" id="A0A7D9JAH7"/>
<accession>A0A7D9JAH7</accession>
<keyword evidence="2" id="KW-1185">Reference proteome</keyword>
<sequence length="148" mass="16247">MQERLIRCEIGTDTGKKFYRYAGTTGDAPMDQFPSDGRLRLAQQLLSGSEHILGITERFVGKLQDVIISFGDPDCNTTISDITVPATSTPKVCPTTSQSSAASTRQVIKDDTCLDVDSNPRKNGAKWNEGKWVKCECNVSLILVMPFT</sequence>